<dbReference type="InterPro" id="IPR028082">
    <property type="entry name" value="Peripla_BP_I"/>
</dbReference>
<evidence type="ECO:0000313" key="1">
    <source>
        <dbReference type="EMBL" id="CAB4930489.1"/>
    </source>
</evidence>
<dbReference type="SUPFAM" id="SSF53822">
    <property type="entry name" value="Periplasmic binding protein-like I"/>
    <property type="match status" value="1"/>
</dbReference>
<dbReference type="PROSITE" id="PS51257">
    <property type="entry name" value="PROKAR_LIPOPROTEIN"/>
    <property type="match status" value="1"/>
</dbReference>
<dbReference type="PANTHER" id="PTHR30483">
    <property type="entry name" value="LEUCINE-SPECIFIC-BINDING PROTEIN"/>
    <property type="match status" value="1"/>
</dbReference>
<sequence>MRFAVGALVAAAVAASLSACGGHSPGTPGGKTPGDTLTIYSSLPLRGPQAAVAESMVGGEKLALAETGGTIGGLTVKFVSLDSSSGDAGIDPTVAALNARAAIRDASTIGYIGELDYDASAISIPLLNAGGVAQVSPGAAYAGFTARAPGVPAGEPDLWYPSGVRTFARVVPSATQEAVVQATWQAAQGCRITLIVTDGSPAATAFGAAAKDALKAAGVTSQGPWKGDATNPYAGAPPTALFAEPNCVLVTGSDDPVGMWNTLHRQLPKALLFAPAGLLTADAVAALDPGAQAATRVTRPVVGAREQPATADAVEARYRKAFGRAPEPEMLLGYEAMKVILEAVRLAGDGAQSRTAVARALHRVRRPSSTLGTYAIRADGDTTLARFGGWTVSGGTLRFARVLDAGV</sequence>
<gene>
    <name evidence="1" type="ORF">UFOPK3674_01117</name>
</gene>
<proteinExistence type="predicted"/>
<organism evidence="1">
    <name type="scientific">freshwater metagenome</name>
    <dbReference type="NCBI Taxonomy" id="449393"/>
    <lineage>
        <taxon>unclassified sequences</taxon>
        <taxon>metagenomes</taxon>
        <taxon>ecological metagenomes</taxon>
    </lineage>
</organism>
<name>A0A6J7IHC6_9ZZZZ</name>
<accession>A0A6J7IHC6</accession>
<dbReference type="AlphaFoldDB" id="A0A6J7IHC6"/>
<protein>
    <submittedName>
        <fullName evidence="1">Unannotated protein</fullName>
    </submittedName>
</protein>
<dbReference type="InterPro" id="IPR051010">
    <property type="entry name" value="BCAA_transport"/>
</dbReference>
<dbReference type="Gene3D" id="3.40.50.2300">
    <property type="match status" value="2"/>
</dbReference>
<dbReference type="EMBL" id="CAFBMX010000005">
    <property type="protein sequence ID" value="CAB4930489.1"/>
    <property type="molecule type" value="Genomic_DNA"/>
</dbReference>
<dbReference type="PANTHER" id="PTHR30483:SF6">
    <property type="entry name" value="PERIPLASMIC BINDING PROTEIN OF ABC TRANSPORTER FOR NATURAL AMINO ACIDS"/>
    <property type="match status" value="1"/>
</dbReference>
<reference evidence="1" key="1">
    <citation type="submission" date="2020-05" db="EMBL/GenBank/DDBJ databases">
        <authorList>
            <person name="Chiriac C."/>
            <person name="Salcher M."/>
            <person name="Ghai R."/>
            <person name="Kavagutti S V."/>
        </authorList>
    </citation>
    <scope>NUCLEOTIDE SEQUENCE</scope>
</reference>